<protein>
    <submittedName>
        <fullName evidence="1">Uncharacterized protein</fullName>
    </submittedName>
</protein>
<accession>A0A1F5P7K1</accession>
<organism evidence="1 2">
    <name type="scientific">Candidatus Doudnabacteria bacterium RIFCSPHIGHO2_02_FULL_46_11</name>
    <dbReference type="NCBI Taxonomy" id="1817832"/>
    <lineage>
        <taxon>Bacteria</taxon>
        <taxon>Candidatus Doudnaibacteriota</taxon>
    </lineage>
</organism>
<dbReference type="EMBL" id="MFES01000020">
    <property type="protein sequence ID" value="OGE85901.1"/>
    <property type="molecule type" value="Genomic_DNA"/>
</dbReference>
<name>A0A1F5P7K1_9BACT</name>
<evidence type="ECO:0000313" key="1">
    <source>
        <dbReference type="EMBL" id="OGE85901.1"/>
    </source>
</evidence>
<proteinExistence type="predicted"/>
<sequence length="77" mass="8422">MRTPKQTPLEKAVAAAADRLQVLSASHRRFGQTAAFFTAAKAVAVGRPVDYQQLALQFGHRAAADARRFLMAYGYVI</sequence>
<comment type="caution">
    <text evidence="1">The sequence shown here is derived from an EMBL/GenBank/DDBJ whole genome shotgun (WGS) entry which is preliminary data.</text>
</comment>
<gene>
    <name evidence="1" type="ORF">A3J48_01010</name>
</gene>
<reference evidence="1 2" key="1">
    <citation type="journal article" date="2016" name="Nat. Commun.">
        <title>Thousands of microbial genomes shed light on interconnected biogeochemical processes in an aquifer system.</title>
        <authorList>
            <person name="Anantharaman K."/>
            <person name="Brown C.T."/>
            <person name="Hug L.A."/>
            <person name="Sharon I."/>
            <person name="Castelle C.J."/>
            <person name="Probst A.J."/>
            <person name="Thomas B.C."/>
            <person name="Singh A."/>
            <person name="Wilkins M.J."/>
            <person name="Karaoz U."/>
            <person name="Brodie E.L."/>
            <person name="Williams K.H."/>
            <person name="Hubbard S.S."/>
            <person name="Banfield J.F."/>
        </authorList>
    </citation>
    <scope>NUCLEOTIDE SEQUENCE [LARGE SCALE GENOMIC DNA]</scope>
</reference>
<evidence type="ECO:0000313" key="2">
    <source>
        <dbReference type="Proteomes" id="UP000176786"/>
    </source>
</evidence>
<dbReference type="STRING" id="1817832.A3J48_01010"/>
<dbReference type="AlphaFoldDB" id="A0A1F5P7K1"/>
<dbReference type="Proteomes" id="UP000176786">
    <property type="component" value="Unassembled WGS sequence"/>
</dbReference>